<dbReference type="OrthoDB" id="9781261at2"/>
<dbReference type="Gene3D" id="1.10.760.10">
    <property type="entry name" value="Cytochrome c-like domain"/>
    <property type="match status" value="1"/>
</dbReference>
<dbReference type="AlphaFoldDB" id="A0A1L3GNX1"/>
<evidence type="ECO:0000259" key="6">
    <source>
        <dbReference type="PROSITE" id="PS51007"/>
    </source>
</evidence>
<keyword evidence="1 4" id="KW-0349">Heme</keyword>
<evidence type="ECO:0000313" key="8">
    <source>
        <dbReference type="Proteomes" id="UP000182517"/>
    </source>
</evidence>
<evidence type="ECO:0000256" key="4">
    <source>
        <dbReference type="PROSITE-ProRule" id="PRU00433"/>
    </source>
</evidence>
<evidence type="ECO:0000313" key="7">
    <source>
        <dbReference type="EMBL" id="APG27637.1"/>
    </source>
</evidence>
<dbReference type="Proteomes" id="UP000182517">
    <property type="component" value="Chromosome"/>
</dbReference>
<dbReference type="GO" id="GO:0046872">
    <property type="term" value="F:metal ion binding"/>
    <property type="evidence" value="ECO:0007669"/>
    <property type="project" value="UniProtKB-KW"/>
</dbReference>
<dbReference type="InterPro" id="IPR036909">
    <property type="entry name" value="Cyt_c-like_dom_sf"/>
</dbReference>
<feature type="domain" description="Cytochrome c" evidence="6">
    <location>
        <begin position="25"/>
        <end position="104"/>
    </location>
</feature>
<feature type="signal peptide" evidence="5">
    <location>
        <begin position="1"/>
        <end position="25"/>
    </location>
</feature>
<feature type="chain" id="PRO_5012295388" description="Cytochrome c domain-containing protein" evidence="5">
    <location>
        <begin position="26"/>
        <end position="104"/>
    </location>
</feature>
<gene>
    <name evidence="7" type="ORF">A7E78_07165</name>
</gene>
<name>A0A1L3GNX1_9BACT</name>
<evidence type="ECO:0000256" key="1">
    <source>
        <dbReference type="ARBA" id="ARBA00022617"/>
    </source>
</evidence>
<keyword evidence="3 4" id="KW-0408">Iron</keyword>
<dbReference type="EMBL" id="CP015519">
    <property type="protein sequence ID" value="APG27637.1"/>
    <property type="molecule type" value="Genomic_DNA"/>
</dbReference>
<reference evidence="7 8" key="1">
    <citation type="journal article" date="2017" name="Genome Announc.">
        <title>Complete Genome Sequences of Two Acetylene-Fermenting Pelobacter acetylenicus Strains.</title>
        <authorList>
            <person name="Sutton J.M."/>
            <person name="Baesman S.M."/>
            <person name="Fierst J.L."/>
            <person name="Poret-Peterson A.T."/>
            <person name="Oremland R.S."/>
            <person name="Dunlap D.S."/>
            <person name="Akob D.M."/>
        </authorList>
    </citation>
    <scope>NUCLEOTIDE SEQUENCE [LARGE SCALE GENOMIC DNA]</scope>
    <source>
        <strain evidence="7 8">SFB93</strain>
    </source>
</reference>
<dbReference type="RefSeq" id="WP_072283602.1">
    <property type="nucleotide sequence ID" value="NZ_CP015519.1"/>
</dbReference>
<dbReference type="PROSITE" id="PS51007">
    <property type="entry name" value="CYTC"/>
    <property type="match status" value="1"/>
</dbReference>
<dbReference type="GO" id="GO:0009055">
    <property type="term" value="F:electron transfer activity"/>
    <property type="evidence" value="ECO:0007669"/>
    <property type="project" value="InterPro"/>
</dbReference>
<evidence type="ECO:0000256" key="3">
    <source>
        <dbReference type="ARBA" id="ARBA00023004"/>
    </source>
</evidence>
<organism evidence="7 8">
    <name type="scientific">Syntrophotalea acetylenivorans</name>
    <dbReference type="NCBI Taxonomy" id="1842532"/>
    <lineage>
        <taxon>Bacteria</taxon>
        <taxon>Pseudomonadati</taxon>
        <taxon>Thermodesulfobacteriota</taxon>
        <taxon>Desulfuromonadia</taxon>
        <taxon>Desulfuromonadales</taxon>
        <taxon>Syntrophotaleaceae</taxon>
        <taxon>Syntrophotalea</taxon>
    </lineage>
</organism>
<evidence type="ECO:0000256" key="2">
    <source>
        <dbReference type="ARBA" id="ARBA00022723"/>
    </source>
</evidence>
<dbReference type="KEGG" id="pef:A7E78_07165"/>
<dbReference type="Pfam" id="PF00034">
    <property type="entry name" value="Cytochrom_C"/>
    <property type="match status" value="1"/>
</dbReference>
<evidence type="ECO:0000256" key="5">
    <source>
        <dbReference type="SAM" id="SignalP"/>
    </source>
</evidence>
<proteinExistence type="predicted"/>
<dbReference type="SUPFAM" id="SSF46626">
    <property type="entry name" value="Cytochrome c"/>
    <property type="match status" value="1"/>
</dbReference>
<protein>
    <recommendedName>
        <fullName evidence="6">Cytochrome c domain-containing protein</fullName>
    </recommendedName>
</protein>
<keyword evidence="5" id="KW-0732">Signal</keyword>
<dbReference type="GO" id="GO:0020037">
    <property type="term" value="F:heme binding"/>
    <property type="evidence" value="ECO:0007669"/>
    <property type="project" value="InterPro"/>
</dbReference>
<sequence>MTIIRQIGLYIMILVPLCLSSATEAADTPGDIIAMLGCRACHRLNGKGGQIGPILNGIGQRMNRRQLEQMLMSHEATEPKQHMPHYDYLFESERQQLLDSLEHQ</sequence>
<keyword evidence="8" id="KW-1185">Reference proteome</keyword>
<accession>A0A1L3GNX1</accession>
<dbReference type="InterPro" id="IPR009056">
    <property type="entry name" value="Cyt_c-like_dom"/>
</dbReference>
<dbReference type="STRING" id="1842532.A7E78_07165"/>
<keyword evidence="2 4" id="KW-0479">Metal-binding</keyword>